<dbReference type="EMBL" id="JAFEMO010000015">
    <property type="protein sequence ID" value="KAH7544487.1"/>
    <property type="molecule type" value="Genomic_DNA"/>
</dbReference>
<protein>
    <recommendedName>
        <fullName evidence="6">Vacuolar protein 8</fullName>
    </recommendedName>
</protein>
<evidence type="ECO:0008006" key="6">
    <source>
        <dbReference type="Google" id="ProtNLM"/>
    </source>
</evidence>
<dbReference type="InterPro" id="IPR016024">
    <property type="entry name" value="ARM-type_fold"/>
</dbReference>
<dbReference type="Pfam" id="PF00514">
    <property type="entry name" value="Arm"/>
    <property type="match status" value="2"/>
</dbReference>
<evidence type="ECO:0000256" key="1">
    <source>
        <dbReference type="ARBA" id="ARBA00022737"/>
    </source>
</evidence>
<dbReference type="PANTHER" id="PTHR46241:SF1">
    <property type="entry name" value="OUTER DYNEIN ARM-DOCKING COMPLEX SUBUNIT 2"/>
    <property type="match status" value="1"/>
</dbReference>
<dbReference type="PROSITE" id="PS50077">
    <property type="entry name" value="HEAT_REPEAT"/>
    <property type="match status" value="1"/>
</dbReference>
<gene>
    <name evidence="4" type="ORF">JRO89_XS15G0173600</name>
</gene>
<accession>A0ABQ8H2N7</accession>
<dbReference type="InterPro" id="IPR000225">
    <property type="entry name" value="Armadillo"/>
</dbReference>
<dbReference type="SUPFAM" id="SSF48371">
    <property type="entry name" value="ARM repeat"/>
    <property type="match status" value="1"/>
</dbReference>
<evidence type="ECO:0000256" key="3">
    <source>
        <dbReference type="PROSITE-ProRule" id="PRU00259"/>
    </source>
</evidence>
<organism evidence="4 5">
    <name type="scientific">Xanthoceras sorbifolium</name>
    <dbReference type="NCBI Taxonomy" id="99658"/>
    <lineage>
        <taxon>Eukaryota</taxon>
        <taxon>Viridiplantae</taxon>
        <taxon>Streptophyta</taxon>
        <taxon>Embryophyta</taxon>
        <taxon>Tracheophyta</taxon>
        <taxon>Spermatophyta</taxon>
        <taxon>Magnoliopsida</taxon>
        <taxon>eudicotyledons</taxon>
        <taxon>Gunneridae</taxon>
        <taxon>Pentapetalae</taxon>
        <taxon>rosids</taxon>
        <taxon>malvids</taxon>
        <taxon>Sapindales</taxon>
        <taxon>Sapindaceae</taxon>
        <taxon>Xanthoceroideae</taxon>
        <taxon>Xanthoceras</taxon>
    </lineage>
</organism>
<evidence type="ECO:0000256" key="2">
    <source>
        <dbReference type="PROSITE-ProRule" id="PRU00103"/>
    </source>
</evidence>
<dbReference type="InterPro" id="IPR011989">
    <property type="entry name" value="ARM-like"/>
</dbReference>
<feature type="repeat" description="HEAT" evidence="2">
    <location>
        <begin position="379"/>
        <end position="417"/>
    </location>
</feature>
<dbReference type="SMART" id="SM00185">
    <property type="entry name" value="ARM"/>
    <property type="match status" value="8"/>
</dbReference>
<dbReference type="Gene3D" id="1.25.10.10">
    <property type="entry name" value="Leucine-rich Repeat Variant"/>
    <property type="match status" value="2"/>
</dbReference>
<dbReference type="PROSITE" id="PS50176">
    <property type="entry name" value="ARM_REPEAT"/>
    <property type="match status" value="2"/>
</dbReference>
<feature type="repeat" description="ARM" evidence="3">
    <location>
        <begin position="337"/>
        <end position="379"/>
    </location>
</feature>
<comment type="caution">
    <text evidence="4">The sequence shown here is derived from an EMBL/GenBank/DDBJ whole genome shotgun (WGS) entry which is preliminary data.</text>
</comment>
<evidence type="ECO:0000313" key="5">
    <source>
        <dbReference type="Proteomes" id="UP000827721"/>
    </source>
</evidence>
<feature type="repeat" description="ARM" evidence="3">
    <location>
        <begin position="378"/>
        <end position="418"/>
    </location>
</feature>
<reference evidence="4 5" key="1">
    <citation type="submission" date="2021-02" db="EMBL/GenBank/DDBJ databases">
        <title>Plant Genome Project.</title>
        <authorList>
            <person name="Zhang R.-G."/>
        </authorList>
    </citation>
    <scope>NUCLEOTIDE SEQUENCE [LARGE SCALE GENOMIC DNA]</scope>
    <source>
        <tissue evidence="4">Leaves</tissue>
    </source>
</reference>
<name>A0ABQ8H2N7_9ROSI</name>
<dbReference type="InterPro" id="IPR021133">
    <property type="entry name" value="HEAT_type_2"/>
</dbReference>
<proteinExistence type="predicted"/>
<dbReference type="Proteomes" id="UP000827721">
    <property type="component" value="Unassembled WGS sequence"/>
</dbReference>
<keyword evidence="5" id="KW-1185">Reference proteome</keyword>
<keyword evidence="1" id="KW-0677">Repeat</keyword>
<sequence length="460" mass="50498">MNPNWEQALDHFEQVMASGTDEALQVKATMRLVHFCNCVPEEILGRTIPILARILDDNGSSHGLSWSVRQAAARCLRRIACRGDGRLATEIGQSGAIHSLLRLLPESDHGFQRDLVKCLWCAVTFGNANRVIVATNGGLEIVVGMLNSCNDATRRYLLEILSALTLMREVRRVISSLGGLRFLVEAARFGSMVSRERACQAIGLIGVTRRARHRLVELGVIPVLVELFHVGDSTTKLVAGNSLGVVSAHVDYIRSVAEAGAIPLYAELLQGPDFIGREIAEDVFCILAVAEENAVSIAEHLVRILREGDDESKTAAADVFWDLSGYKHSISVVRNSGAIPILVNLLSDGNVEVREKVSGAIAQLSYNEADRVALADAGAVPLMVDLLHDESDELRDNAAEALINFSDDPSLRERISNAIDDLSFQSMQNRMTRLRVSDEQMVRSLRRMSIEQLTWDPDLV</sequence>
<evidence type="ECO:0000313" key="4">
    <source>
        <dbReference type="EMBL" id="KAH7544487.1"/>
    </source>
</evidence>
<dbReference type="PANTHER" id="PTHR46241">
    <property type="entry name" value="ARMADILLO REPEAT-CONTAINING PROTEIN 4 ARMC4"/>
    <property type="match status" value="1"/>
</dbReference>